<evidence type="ECO:0000313" key="3">
    <source>
        <dbReference type="Proteomes" id="UP000775872"/>
    </source>
</evidence>
<organism evidence="2 3">
    <name type="scientific">Clonostachys solani</name>
    <dbReference type="NCBI Taxonomy" id="160281"/>
    <lineage>
        <taxon>Eukaryota</taxon>
        <taxon>Fungi</taxon>
        <taxon>Dikarya</taxon>
        <taxon>Ascomycota</taxon>
        <taxon>Pezizomycotina</taxon>
        <taxon>Sordariomycetes</taxon>
        <taxon>Hypocreomycetidae</taxon>
        <taxon>Hypocreales</taxon>
        <taxon>Bionectriaceae</taxon>
        <taxon>Clonostachys</taxon>
    </lineage>
</organism>
<feature type="region of interest" description="Disordered" evidence="1">
    <location>
        <begin position="174"/>
        <end position="201"/>
    </location>
</feature>
<keyword evidence="3" id="KW-1185">Reference proteome</keyword>
<reference evidence="3" key="1">
    <citation type="submission" date="2019-06" db="EMBL/GenBank/DDBJ databases">
        <authorList>
            <person name="Broberg M."/>
        </authorList>
    </citation>
    <scope>NUCLEOTIDE SEQUENCE [LARGE SCALE GENOMIC DNA]</scope>
</reference>
<feature type="compositionally biased region" description="Polar residues" evidence="1">
    <location>
        <begin position="174"/>
        <end position="185"/>
    </location>
</feature>
<dbReference type="OrthoDB" id="5152196at2759"/>
<dbReference type="EMBL" id="CABFOC020000014">
    <property type="protein sequence ID" value="CAH0046372.1"/>
    <property type="molecule type" value="Genomic_DNA"/>
</dbReference>
<name>A0A9P0EBL8_9HYPO</name>
<protein>
    <submittedName>
        <fullName evidence="2">Uncharacterized protein</fullName>
    </submittedName>
</protein>
<feature type="region of interest" description="Disordered" evidence="1">
    <location>
        <begin position="215"/>
        <end position="330"/>
    </location>
</feature>
<proteinExistence type="predicted"/>
<evidence type="ECO:0000256" key="1">
    <source>
        <dbReference type="SAM" id="MobiDB-lite"/>
    </source>
</evidence>
<feature type="compositionally biased region" description="Pro residues" evidence="1">
    <location>
        <begin position="186"/>
        <end position="197"/>
    </location>
</feature>
<reference evidence="2 3" key="2">
    <citation type="submission" date="2021-10" db="EMBL/GenBank/DDBJ databases">
        <authorList>
            <person name="Piombo E."/>
        </authorList>
    </citation>
    <scope>NUCLEOTIDE SEQUENCE [LARGE SCALE GENOMIC DNA]</scope>
</reference>
<feature type="compositionally biased region" description="Low complexity" evidence="1">
    <location>
        <begin position="105"/>
        <end position="114"/>
    </location>
</feature>
<sequence length="330" mass="35705">MHDITSAMASQVVETVDEHVLEPLSSEPVIVAVPEVQSVSSDTESSDSHMFATAPSSSALADVSGWCDQVPPASGDTADVNVLCGNSGSPPALPRQDSVPPKPWSSYDTSSSDLSDTDFTHVPRLAPAALSNQECSDDIGFFDLTPGLHDVCDMLEALHISASVPRTMTVVNSLESMDPTPSNAAPSPPQFPTPDSPTVPEVVWNLPYGDRHLGVPRLGTPLEEPDADADGRHEAPGAMARRRRRRRAPRPRRRIPTIPGSSPEPARLTRDEGVARVLRRRRPAPEDDSDEAQEATARQKRQRQGQATNVWRALPLLPNSSFGHPPERRL</sequence>
<feature type="compositionally biased region" description="Basic residues" evidence="1">
    <location>
        <begin position="240"/>
        <end position="255"/>
    </location>
</feature>
<gene>
    <name evidence="2" type="ORF">CSOL1703_00012106</name>
</gene>
<dbReference type="Proteomes" id="UP000775872">
    <property type="component" value="Unassembled WGS sequence"/>
</dbReference>
<dbReference type="AlphaFoldDB" id="A0A9P0EBL8"/>
<evidence type="ECO:0000313" key="2">
    <source>
        <dbReference type="EMBL" id="CAH0046372.1"/>
    </source>
</evidence>
<accession>A0A9P0EBL8</accession>
<feature type="region of interest" description="Disordered" evidence="1">
    <location>
        <begin position="82"/>
        <end position="115"/>
    </location>
</feature>
<comment type="caution">
    <text evidence="2">The sequence shown here is derived from an EMBL/GenBank/DDBJ whole genome shotgun (WGS) entry which is preliminary data.</text>
</comment>